<evidence type="ECO:0000259" key="6">
    <source>
        <dbReference type="Pfam" id="PF01926"/>
    </source>
</evidence>
<evidence type="ECO:0000256" key="3">
    <source>
        <dbReference type="ARBA" id="ARBA00037770"/>
    </source>
</evidence>
<dbReference type="InterPro" id="IPR043358">
    <property type="entry name" value="GNL1-like"/>
</dbReference>
<evidence type="ECO:0000256" key="4">
    <source>
        <dbReference type="ARBA" id="ARBA00039902"/>
    </source>
</evidence>
<dbReference type="PANTHER" id="PTHR45709:SF3">
    <property type="entry name" value="GUANINE NUCLEOTIDE-BINDING PROTEIN-LIKE 1"/>
    <property type="match status" value="1"/>
</dbReference>
<feature type="region of interest" description="Disordered" evidence="5">
    <location>
        <begin position="208"/>
        <end position="274"/>
    </location>
</feature>
<evidence type="ECO:0000256" key="5">
    <source>
        <dbReference type="SAM" id="MobiDB-lite"/>
    </source>
</evidence>
<feature type="domain" description="G" evidence="6">
    <location>
        <begin position="3"/>
        <end position="88"/>
    </location>
</feature>
<dbReference type="GO" id="GO:0005525">
    <property type="term" value="F:GTP binding"/>
    <property type="evidence" value="ECO:0007669"/>
    <property type="project" value="UniProtKB-KW"/>
</dbReference>
<dbReference type="SUPFAM" id="SSF52540">
    <property type="entry name" value="P-loop containing nucleoside triphosphate hydrolases"/>
    <property type="match status" value="1"/>
</dbReference>
<evidence type="ECO:0000313" key="7">
    <source>
        <dbReference type="EMBL" id="CAD8368103.1"/>
    </source>
</evidence>
<organism evidence="7">
    <name type="scientific">Pyrodinium bahamense</name>
    <dbReference type="NCBI Taxonomy" id="73915"/>
    <lineage>
        <taxon>Eukaryota</taxon>
        <taxon>Sar</taxon>
        <taxon>Alveolata</taxon>
        <taxon>Dinophyceae</taxon>
        <taxon>Gonyaulacales</taxon>
        <taxon>Pyrocystaceae</taxon>
        <taxon>Pyrodinium</taxon>
    </lineage>
</organism>
<dbReference type="EMBL" id="HBEG01030637">
    <property type="protein sequence ID" value="CAD8368103.1"/>
    <property type="molecule type" value="Transcribed_RNA"/>
</dbReference>
<protein>
    <recommendedName>
        <fullName evidence="4">Guanine nucleotide-binding protein-like 1</fullName>
    </recommendedName>
</protein>
<evidence type="ECO:0000256" key="1">
    <source>
        <dbReference type="ARBA" id="ARBA00022741"/>
    </source>
</evidence>
<dbReference type="Pfam" id="PF01926">
    <property type="entry name" value="MMR_HSR1"/>
    <property type="match status" value="1"/>
</dbReference>
<dbReference type="InterPro" id="IPR027417">
    <property type="entry name" value="P-loop_NTPase"/>
</dbReference>
<sequence length="274" mass="30193">MFGLVGHPNVGKSSLINSLMGGKVVSVKATPGHTKTLQTLVLDDSTCLCDSPGIVFPRLDVPREAQIVGMLIPLAQVREPFSAIRWVMERAVTPLHELLNLRAVTLRQLLDLQEAGIEALRMDREVEDAGPMPWSPMLICAQYAMQRGLVKGGRPDCMQAGTEILQRVLEGRVPYRVRPPTSFTPLEPVADVAEDALADEDSDWLVDDEEYESEPEEDPAAGKSSLFEVFGMEPRGPGSGSIHSRKKQEQRKKREAAEREEAEEAPSATEPNEQ</sequence>
<evidence type="ECO:0000256" key="2">
    <source>
        <dbReference type="ARBA" id="ARBA00023134"/>
    </source>
</evidence>
<proteinExistence type="predicted"/>
<dbReference type="Gene3D" id="3.40.50.300">
    <property type="entry name" value="P-loop containing nucleotide triphosphate hydrolases"/>
    <property type="match status" value="1"/>
</dbReference>
<comment type="function">
    <text evidence="3">Possible regulatory or functional link with the histocompatibility cluster.</text>
</comment>
<dbReference type="PANTHER" id="PTHR45709">
    <property type="entry name" value="LARGE SUBUNIT GTPASE 1 HOMOLOG-RELATED"/>
    <property type="match status" value="1"/>
</dbReference>
<keyword evidence="1" id="KW-0547">Nucleotide-binding</keyword>
<accession>A0A7S0FKX6</accession>
<feature type="compositionally biased region" description="Basic residues" evidence="5">
    <location>
        <begin position="243"/>
        <end position="254"/>
    </location>
</feature>
<dbReference type="InterPro" id="IPR006073">
    <property type="entry name" value="GTP-bd"/>
</dbReference>
<reference evidence="7" key="1">
    <citation type="submission" date="2021-01" db="EMBL/GenBank/DDBJ databases">
        <authorList>
            <person name="Corre E."/>
            <person name="Pelletier E."/>
            <person name="Niang G."/>
            <person name="Scheremetjew M."/>
            <person name="Finn R."/>
            <person name="Kale V."/>
            <person name="Holt S."/>
            <person name="Cochrane G."/>
            <person name="Meng A."/>
            <person name="Brown T."/>
            <person name="Cohen L."/>
        </authorList>
    </citation>
    <scope>NUCLEOTIDE SEQUENCE</scope>
    <source>
        <strain evidence="7">Pbaha01</strain>
    </source>
</reference>
<dbReference type="GO" id="GO:0003924">
    <property type="term" value="F:GTPase activity"/>
    <property type="evidence" value="ECO:0007669"/>
    <property type="project" value="InterPro"/>
</dbReference>
<dbReference type="AlphaFoldDB" id="A0A7S0FKX6"/>
<name>A0A7S0FKX6_9DINO</name>
<keyword evidence="2" id="KW-0342">GTP-binding</keyword>
<feature type="compositionally biased region" description="Acidic residues" evidence="5">
    <location>
        <begin position="208"/>
        <end position="219"/>
    </location>
</feature>
<gene>
    <name evidence="7" type="ORF">PBAH0796_LOCUS18711</name>
</gene>